<feature type="domain" description="Methyltransferase" evidence="2">
    <location>
        <begin position="146"/>
        <end position="237"/>
    </location>
</feature>
<dbReference type="EMBL" id="CAMKVN010000073">
    <property type="protein sequence ID" value="CAI2163139.1"/>
    <property type="molecule type" value="Genomic_DNA"/>
</dbReference>
<evidence type="ECO:0000259" key="2">
    <source>
        <dbReference type="Pfam" id="PF13649"/>
    </source>
</evidence>
<dbReference type="GO" id="GO:0008168">
    <property type="term" value="F:methyltransferase activity"/>
    <property type="evidence" value="ECO:0007669"/>
    <property type="project" value="TreeGrafter"/>
</dbReference>
<dbReference type="Gene3D" id="3.40.50.150">
    <property type="entry name" value="Vaccinia Virus protein VP39"/>
    <property type="match status" value="1"/>
</dbReference>
<dbReference type="Proteomes" id="UP001153678">
    <property type="component" value="Unassembled WGS sequence"/>
</dbReference>
<feature type="region of interest" description="Disordered" evidence="1">
    <location>
        <begin position="48"/>
        <end position="70"/>
    </location>
</feature>
<accession>A0A9W4WLN3</accession>
<evidence type="ECO:0000313" key="4">
    <source>
        <dbReference type="Proteomes" id="UP001153678"/>
    </source>
</evidence>
<comment type="caution">
    <text evidence="3">The sequence shown here is derived from an EMBL/GenBank/DDBJ whole genome shotgun (WGS) entry which is preliminary data.</text>
</comment>
<evidence type="ECO:0000313" key="3">
    <source>
        <dbReference type="EMBL" id="CAI2163139.1"/>
    </source>
</evidence>
<dbReference type="Pfam" id="PF13649">
    <property type="entry name" value="Methyltransf_25"/>
    <property type="match status" value="1"/>
</dbReference>
<organism evidence="3 4">
    <name type="scientific">Funneliformis geosporum</name>
    <dbReference type="NCBI Taxonomy" id="1117311"/>
    <lineage>
        <taxon>Eukaryota</taxon>
        <taxon>Fungi</taxon>
        <taxon>Fungi incertae sedis</taxon>
        <taxon>Mucoromycota</taxon>
        <taxon>Glomeromycotina</taxon>
        <taxon>Glomeromycetes</taxon>
        <taxon>Glomerales</taxon>
        <taxon>Glomeraceae</taxon>
        <taxon>Funneliformis</taxon>
    </lineage>
</organism>
<feature type="compositionally biased region" description="Polar residues" evidence="1">
    <location>
        <begin position="61"/>
        <end position="70"/>
    </location>
</feature>
<sequence>MKEILIKISISYCRQAKLEWAYSVIYKYAKLNLVACVSCASMQREGQSKLRKHKSRRRRLQPSSVGSPLSDTHLINSDVLDYGSNDEYRFIGGRRFHNVETSKYLLPCDDDELDRLHVQHYICRHIWQRNYSAPVKERLGAGGAHVLDVGCGPGTWLIEMANEFPRSHFTGIDISPVFPREAKPDNANFLEANLLDGLPFENDSFDYIHMRFLIAAFSKSEWETAINELVRVTKVGGIIEIVEDEIEPRNDGPISRLLFSAFFSDLKSRQIDVTAYSHMTDLLGATECLTDIKKEEITAQFGKWAGRVGTLLANNTGILFRTFRARFSSILELENDEYDKLVEAWYQELNEYKPYSVGYRFLATKK</sequence>
<name>A0A9W4WLN3_9GLOM</name>
<feature type="compositionally biased region" description="Basic residues" evidence="1">
    <location>
        <begin position="49"/>
        <end position="60"/>
    </location>
</feature>
<dbReference type="AlphaFoldDB" id="A0A9W4WLN3"/>
<dbReference type="OrthoDB" id="2013972at2759"/>
<dbReference type="InterPro" id="IPR041698">
    <property type="entry name" value="Methyltransf_25"/>
</dbReference>
<dbReference type="PANTHER" id="PTHR43591">
    <property type="entry name" value="METHYLTRANSFERASE"/>
    <property type="match status" value="1"/>
</dbReference>
<dbReference type="CDD" id="cd02440">
    <property type="entry name" value="AdoMet_MTases"/>
    <property type="match status" value="1"/>
</dbReference>
<evidence type="ECO:0000256" key="1">
    <source>
        <dbReference type="SAM" id="MobiDB-lite"/>
    </source>
</evidence>
<dbReference type="SUPFAM" id="SSF53335">
    <property type="entry name" value="S-adenosyl-L-methionine-dependent methyltransferases"/>
    <property type="match status" value="1"/>
</dbReference>
<protein>
    <submittedName>
        <fullName evidence="3">16191_t:CDS:1</fullName>
    </submittedName>
</protein>
<proteinExistence type="predicted"/>
<dbReference type="InterPro" id="IPR029063">
    <property type="entry name" value="SAM-dependent_MTases_sf"/>
</dbReference>
<reference evidence="3" key="1">
    <citation type="submission" date="2022-08" db="EMBL/GenBank/DDBJ databases">
        <authorList>
            <person name="Kallberg Y."/>
            <person name="Tangrot J."/>
            <person name="Rosling A."/>
        </authorList>
    </citation>
    <scope>NUCLEOTIDE SEQUENCE</scope>
    <source>
        <strain evidence="3">Wild A</strain>
    </source>
</reference>
<keyword evidence="4" id="KW-1185">Reference proteome</keyword>
<gene>
    <name evidence="3" type="ORF">FWILDA_LOCUS920</name>
</gene>
<dbReference type="PANTHER" id="PTHR43591:SF24">
    <property type="entry name" value="2-METHOXY-6-POLYPRENYL-1,4-BENZOQUINOL METHYLASE, MITOCHONDRIAL"/>
    <property type="match status" value="1"/>
</dbReference>